<dbReference type="KEGG" id="smo:SELMODRAFT_444788"/>
<evidence type="ECO:0000256" key="1">
    <source>
        <dbReference type="ARBA" id="ARBA00004123"/>
    </source>
</evidence>
<evidence type="ECO:0000313" key="4">
    <source>
        <dbReference type="EMBL" id="EFJ17799.1"/>
    </source>
</evidence>
<dbReference type="EMBL" id="GL377612">
    <property type="protein sequence ID" value="EFJ17799.1"/>
    <property type="molecule type" value="Genomic_DNA"/>
</dbReference>
<accession>D8SD01</accession>
<dbReference type="InterPro" id="IPR051992">
    <property type="entry name" value="OxStress_Response_Reg"/>
</dbReference>
<reference evidence="4 5" key="1">
    <citation type="journal article" date="2011" name="Science">
        <title>The Selaginella genome identifies genetic changes associated with the evolution of vascular plants.</title>
        <authorList>
            <person name="Banks J.A."/>
            <person name="Nishiyama T."/>
            <person name="Hasebe M."/>
            <person name="Bowman J.L."/>
            <person name="Gribskov M."/>
            <person name="dePamphilis C."/>
            <person name="Albert V.A."/>
            <person name="Aono N."/>
            <person name="Aoyama T."/>
            <person name="Ambrose B.A."/>
            <person name="Ashton N.W."/>
            <person name="Axtell M.J."/>
            <person name="Barker E."/>
            <person name="Barker M.S."/>
            <person name="Bennetzen J.L."/>
            <person name="Bonawitz N.D."/>
            <person name="Chapple C."/>
            <person name="Cheng C."/>
            <person name="Correa L.G."/>
            <person name="Dacre M."/>
            <person name="DeBarry J."/>
            <person name="Dreyer I."/>
            <person name="Elias M."/>
            <person name="Engstrom E.M."/>
            <person name="Estelle M."/>
            <person name="Feng L."/>
            <person name="Finet C."/>
            <person name="Floyd S.K."/>
            <person name="Frommer W.B."/>
            <person name="Fujita T."/>
            <person name="Gramzow L."/>
            <person name="Gutensohn M."/>
            <person name="Harholt J."/>
            <person name="Hattori M."/>
            <person name="Heyl A."/>
            <person name="Hirai T."/>
            <person name="Hiwatashi Y."/>
            <person name="Ishikawa M."/>
            <person name="Iwata M."/>
            <person name="Karol K.G."/>
            <person name="Koehler B."/>
            <person name="Kolukisaoglu U."/>
            <person name="Kubo M."/>
            <person name="Kurata T."/>
            <person name="Lalonde S."/>
            <person name="Li K."/>
            <person name="Li Y."/>
            <person name="Litt A."/>
            <person name="Lyons E."/>
            <person name="Manning G."/>
            <person name="Maruyama T."/>
            <person name="Michael T.P."/>
            <person name="Mikami K."/>
            <person name="Miyazaki S."/>
            <person name="Morinaga S."/>
            <person name="Murata T."/>
            <person name="Mueller-Roeber B."/>
            <person name="Nelson D.R."/>
            <person name="Obara M."/>
            <person name="Oguri Y."/>
            <person name="Olmstead R.G."/>
            <person name="Onodera N."/>
            <person name="Petersen B.L."/>
            <person name="Pils B."/>
            <person name="Prigge M."/>
            <person name="Rensing S.A."/>
            <person name="Riano-Pachon D.M."/>
            <person name="Roberts A.W."/>
            <person name="Sato Y."/>
            <person name="Scheller H.V."/>
            <person name="Schulz B."/>
            <person name="Schulz C."/>
            <person name="Shakirov E.V."/>
            <person name="Shibagaki N."/>
            <person name="Shinohara N."/>
            <person name="Shippen D.E."/>
            <person name="Soerensen I."/>
            <person name="Sotooka R."/>
            <person name="Sugimoto N."/>
            <person name="Sugita M."/>
            <person name="Sumikawa N."/>
            <person name="Tanurdzic M."/>
            <person name="Theissen G."/>
            <person name="Ulvskov P."/>
            <person name="Wakazuki S."/>
            <person name="Weng J.K."/>
            <person name="Willats W.W."/>
            <person name="Wipf D."/>
            <person name="Wolf P.G."/>
            <person name="Yang L."/>
            <person name="Zimmer A.D."/>
            <person name="Zhu Q."/>
            <person name="Mitros T."/>
            <person name="Hellsten U."/>
            <person name="Loque D."/>
            <person name="Otillar R."/>
            <person name="Salamov A."/>
            <person name="Schmutz J."/>
            <person name="Shapiro H."/>
            <person name="Lindquist E."/>
            <person name="Lucas S."/>
            <person name="Rokhsar D."/>
            <person name="Grigoriev I.V."/>
        </authorList>
    </citation>
    <scope>NUCLEOTIDE SEQUENCE [LARGE SCALE GENOMIC DNA]</scope>
</reference>
<dbReference type="STRING" id="88036.D8SD01"/>
<evidence type="ECO:0000256" key="3">
    <source>
        <dbReference type="SAM" id="MobiDB-lite"/>
    </source>
</evidence>
<feature type="region of interest" description="Disordered" evidence="3">
    <location>
        <begin position="100"/>
        <end position="140"/>
    </location>
</feature>
<keyword evidence="5" id="KW-1185">Reference proteome</keyword>
<feature type="region of interest" description="Disordered" evidence="3">
    <location>
        <begin position="183"/>
        <end position="224"/>
    </location>
</feature>
<keyword evidence="2" id="KW-0539">Nucleus</keyword>
<dbReference type="PANTHER" id="PTHR33172:SF96">
    <property type="entry name" value="PROTEIN OXIDATIVE STRESS 3 LIKE 3"/>
    <property type="match status" value="1"/>
</dbReference>
<organism evidence="5">
    <name type="scientific">Selaginella moellendorffii</name>
    <name type="common">Spikemoss</name>
    <dbReference type="NCBI Taxonomy" id="88036"/>
    <lineage>
        <taxon>Eukaryota</taxon>
        <taxon>Viridiplantae</taxon>
        <taxon>Streptophyta</taxon>
        <taxon>Embryophyta</taxon>
        <taxon>Tracheophyta</taxon>
        <taxon>Lycopodiopsida</taxon>
        <taxon>Selaginellales</taxon>
        <taxon>Selaginellaceae</taxon>
        <taxon>Selaginella</taxon>
    </lineage>
</organism>
<dbReference type="InParanoid" id="D8SD01"/>
<dbReference type="AlphaFoldDB" id="D8SD01"/>
<feature type="compositionally biased region" description="Basic and acidic residues" evidence="3">
    <location>
        <begin position="197"/>
        <end position="206"/>
    </location>
</feature>
<dbReference type="Gramene" id="EFJ17799">
    <property type="protein sequence ID" value="EFJ17799"/>
    <property type="gene ID" value="SELMODRAFT_444788"/>
</dbReference>
<sequence length="270" mass="29068">MSIAYQSWEIGSGPTVGYKLQAHQAAGDGLNLRKLLCRPETTARFMQQGLPPPAPKQRFSSSATIAATTTTATLSGGASKPDEDLPPTKVEVVELVVAPPGGLETTNMPSSSSSLVTSSISNESSDESDDKEVQSAFKGPLDQMDSLMTTLPVRRGLSKFYVGKSRSFTSLADVKSMCMKDLGKPENPYSKRRRLPSHREGMESKPRFPPPRISTGISKKPISSNGTTLTLALAMSTKGDRLDGSDECFATAKQWQKSCRSFSLTDLQKA</sequence>
<dbReference type="HOGENOM" id="CLU_1032091_0_0_1"/>
<protein>
    <submittedName>
        <fullName evidence="4">Uncharacterized protein</fullName>
    </submittedName>
</protein>
<dbReference type="OrthoDB" id="1938584at2759"/>
<dbReference type="FunCoup" id="D8SD01">
    <property type="interactions" value="25"/>
</dbReference>
<dbReference type="eggNOG" id="KOG4210">
    <property type="taxonomic scope" value="Eukaryota"/>
</dbReference>
<proteinExistence type="predicted"/>
<evidence type="ECO:0000256" key="2">
    <source>
        <dbReference type="ARBA" id="ARBA00023242"/>
    </source>
</evidence>
<gene>
    <name evidence="4" type="ORF">SELMODRAFT_444788</name>
</gene>
<name>D8SD01_SELML</name>
<feature type="compositionally biased region" description="Polar residues" evidence="3">
    <location>
        <begin position="215"/>
        <end position="224"/>
    </location>
</feature>
<comment type="subcellular location">
    <subcellularLocation>
        <location evidence="1">Nucleus</location>
    </subcellularLocation>
</comment>
<feature type="compositionally biased region" description="Low complexity" evidence="3">
    <location>
        <begin position="110"/>
        <end position="123"/>
    </location>
</feature>
<dbReference type="GO" id="GO:0006950">
    <property type="term" value="P:response to stress"/>
    <property type="evidence" value="ECO:0007669"/>
    <property type="project" value="UniProtKB-ARBA"/>
</dbReference>
<dbReference type="Proteomes" id="UP000001514">
    <property type="component" value="Unassembled WGS sequence"/>
</dbReference>
<dbReference type="OMA" id="MSIAYQS"/>
<evidence type="ECO:0000313" key="5">
    <source>
        <dbReference type="Proteomes" id="UP000001514"/>
    </source>
</evidence>
<dbReference type="PANTHER" id="PTHR33172">
    <property type="entry name" value="OS08G0516900 PROTEIN"/>
    <property type="match status" value="1"/>
</dbReference>
<dbReference type="GO" id="GO:0005634">
    <property type="term" value="C:nucleus"/>
    <property type="evidence" value="ECO:0007669"/>
    <property type="project" value="UniProtKB-SubCell"/>
</dbReference>